<dbReference type="PaxDb" id="121845-A0A1S4ENT2"/>
<dbReference type="Gene3D" id="3.30.560.10">
    <property type="entry name" value="Glucose Oxidase, domain 3"/>
    <property type="match status" value="2"/>
</dbReference>
<evidence type="ECO:0000256" key="1">
    <source>
        <dbReference type="ARBA" id="ARBA00010790"/>
    </source>
</evidence>
<dbReference type="Pfam" id="PF00732">
    <property type="entry name" value="GMC_oxred_N"/>
    <property type="match status" value="1"/>
</dbReference>
<dbReference type="InterPro" id="IPR000172">
    <property type="entry name" value="GMC_OxRdtase_N"/>
</dbReference>
<dbReference type="InterPro" id="IPR036188">
    <property type="entry name" value="FAD/NAD-bd_sf"/>
</dbReference>
<protein>
    <submittedName>
        <fullName evidence="4">Glucose dehydrogenase [FAD, quinone]-like</fullName>
    </submittedName>
</protein>
<dbReference type="PANTHER" id="PTHR11552:SF186">
    <property type="entry name" value="GLUCOSE-METHANOL-CHOLINE OXIDOREDUCTASE N-TERMINAL DOMAIN-CONTAINING PROTEIN"/>
    <property type="match status" value="1"/>
</dbReference>
<dbReference type="AlphaFoldDB" id="A0A1S4ENT2"/>
<feature type="non-terminal residue" evidence="4">
    <location>
        <position position="242"/>
    </location>
</feature>
<evidence type="ECO:0000259" key="2">
    <source>
        <dbReference type="Pfam" id="PF00732"/>
    </source>
</evidence>
<proteinExistence type="inferred from homology"/>
<dbReference type="STRING" id="121845.A0A1S4ENT2"/>
<evidence type="ECO:0000313" key="4">
    <source>
        <dbReference type="RefSeq" id="XP_017303840.1"/>
    </source>
</evidence>
<dbReference type="GeneID" id="108253763"/>
<name>A0A1S4ENT2_DIACI</name>
<comment type="similarity">
    <text evidence="1">Belongs to the GMC oxidoreductase family.</text>
</comment>
<dbReference type="GO" id="GO:0016614">
    <property type="term" value="F:oxidoreductase activity, acting on CH-OH group of donors"/>
    <property type="evidence" value="ECO:0007669"/>
    <property type="project" value="InterPro"/>
</dbReference>
<keyword evidence="3" id="KW-1185">Reference proteome</keyword>
<dbReference type="RefSeq" id="XP_017303840.1">
    <property type="nucleotide sequence ID" value="XM_017448351.1"/>
</dbReference>
<organism evidence="3 4">
    <name type="scientific">Diaphorina citri</name>
    <name type="common">Asian citrus psyllid</name>
    <dbReference type="NCBI Taxonomy" id="121845"/>
    <lineage>
        <taxon>Eukaryota</taxon>
        <taxon>Metazoa</taxon>
        <taxon>Ecdysozoa</taxon>
        <taxon>Arthropoda</taxon>
        <taxon>Hexapoda</taxon>
        <taxon>Insecta</taxon>
        <taxon>Pterygota</taxon>
        <taxon>Neoptera</taxon>
        <taxon>Paraneoptera</taxon>
        <taxon>Hemiptera</taxon>
        <taxon>Sternorrhyncha</taxon>
        <taxon>Psylloidea</taxon>
        <taxon>Psyllidae</taxon>
        <taxon>Diaphorininae</taxon>
        <taxon>Diaphorina</taxon>
    </lineage>
</organism>
<dbReference type="SUPFAM" id="SSF51905">
    <property type="entry name" value="FAD/NAD(P)-binding domain"/>
    <property type="match status" value="1"/>
</dbReference>
<sequence>KCTSYFMSLTSAINKSLSSAVVANRLSEIENWKILLLEAGGDETDISDVPVLAAYLQLSGLDWSYKTEPSSTSCLGTVRNGARCSTSKAFLQPVKTRPNLHISLHSHVTKVLIDPKNRMAIGVEFVKNHQRHVIRARKEVILSGDRKTKLLLMLSGIGPADHLQELRIPVIQNLPVGYNLQDHIAMGGATYLIESPPECLPLGAGIVLPRIFTIDSLMRFLRNHDGPLYGLPFCEGMAFVNT</sequence>
<accession>A0A1S4ENT2</accession>
<evidence type="ECO:0000313" key="3">
    <source>
        <dbReference type="Proteomes" id="UP000079169"/>
    </source>
</evidence>
<dbReference type="GO" id="GO:0050660">
    <property type="term" value="F:flavin adenine dinucleotide binding"/>
    <property type="evidence" value="ECO:0007669"/>
    <property type="project" value="InterPro"/>
</dbReference>
<dbReference type="KEGG" id="dci:108253763"/>
<dbReference type="Gene3D" id="3.50.50.60">
    <property type="entry name" value="FAD/NAD(P)-binding domain"/>
    <property type="match status" value="2"/>
</dbReference>
<dbReference type="Proteomes" id="UP000079169">
    <property type="component" value="Unplaced"/>
</dbReference>
<feature type="domain" description="Glucose-methanol-choline oxidoreductase N-terminal" evidence="2">
    <location>
        <begin position="72"/>
        <end position="184"/>
    </location>
</feature>
<gene>
    <name evidence="4" type="primary">LOC108253763</name>
</gene>
<dbReference type="InterPro" id="IPR012132">
    <property type="entry name" value="GMC_OxRdtase"/>
</dbReference>
<reference evidence="4" key="1">
    <citation type="submission" date="2025-08" db="UniProtKB">
        <authorList>
            <consortium name="RefSeq"/>
        </authorList>
    </citation>
    <scope>IDENTIFICATION</scope>
</reference>
<dbReference type="PANTHER" id="PTHR11552">
    <property type="entry name" value="GLUCOSE-METHANOL-CHOLINE GMC OXIDOREDUCTASE"/>
    <property type="match status" value="1"/>
</dbReference>
<feature type="non-terminal residue" evidence="4">
    <location>
        <position position="1"/>
    </location>
</feature>